<dbReference type="PANTHER" id="PTHR48054">
    <property type="entry name" value="RECEPTOR KINASE-LIKE PROTEIN XA21"/>
    <property type="match status" value="1"/>
</dbReference>
<proteinExistence type="predicted"/>
<dbReference type="FunFam" id="3.80.10.10:FF:000041">
    <property type="entry name" value="LRR receptor-like serine/threonine-protein kinase ERECTA"/>
    <property type="match status" value="1"/>
</dbReference>
<evidence type="ECO:0000313" key="3">
    <source>
        <dbReference type="EMBL" id="CAB9520728.1"/>
    </source>
</evidence>
<dbReference type="PANTHER" id="PTHR48054:SF30">
    <property type="entry name" value="LEUCINE-RICH REPEAT PROTEIN KINASE FAMILY PROTEIN"/>
    <property type="match status" value="1"/>
</dbReference>
<gene>
    <name evidence="3" type="ORF">SEMRO_1129_G244390.1</name>
</gene>
<name>A0A9N8EH92_9STRA</name>
<comment type="caution">
    <text evidence="3">The sequence shown here is derived from an EMBL/GenBank/DDBJ whole genome shotgun (WGS) entry which is preliminary data.</text>
</comment>
<keyword evidence="2" id="KW-0677">Repeat</keyword>
<sequence length="195" mass="21344">MRTPMISRVRVMDVAVRQARSTCYQSGNAYNSSIPVEIGELPNLQFLYAENSFVEGDLSFMEPMQSIVECWVDQNPGLGGTIPTTIGNVQTLKSWSISRCGFNGPIPSELGNLKDMVRMWLYDNMFTGAVPEALGDLFKLQMLELEENLLTSVMPQSICLNLEPLGLLATLEADCSGGGSGMQCDCCTCCESCSR</sequence>
<dbReference type="EMBL" id="CAICTM010001127">
    <property type="protein sequence ID" value="CAB9520728.1"/>
    <property type="molecule type" value="Genomic_DNA"/>
</dbReference>
<dbReference type="SUPFAM" id="SSF52058">
    <property type="entry name" value="L domain-like"/>
    <property type="match status" value="1"/>
</dbReference>
<dbReference type="AlphaFoldDB" id="A0A9N8EH92"/>
<evidence type="ECO:0000256" key="1">
    <source>
        <dbReference type="ARBA" id="ARBA00022614"/>
    </source>
</evidence>
<dbReference type="OrthoDB" id="40427at2759"/>
<keyword evidence="1" id="KW-0433">Leucine-rich repeat</keyword>
<protein>
    <submittedName>
        <fullName evidence="3">Leucine rich repeat</fullName>
    </submittedName>
</protein>
<reference evidence="3" key="1">
    <citation type="submission" date="2020-06" db="EMBL/GenBank/DDBJ databases">
        <authorList>
            <consortium name="Plant Systems Biology data submission"/>
        </authorList>
    </citation>
    <scope>NUCLEOTIDE SEQUENCE</scope>
    <source>
        <strain evidence="3">D6</strain>
    </source>
</reference>
<evidence type="ECO:0000313" key="4">
    <source>
        <dbReference type="Proteomes" id="UP001153069"/>
    </source>
</evidence>
<dbReference type="InterPro" id="IPR032675">
    <property type="entry name" value="LRR_dom_sf"/>
</dbReference>
<keyword evidence="4" id="KW-1185">Reference proteome</keyword>
<accession>A0A9N8EH92</accession>
<evidence type="ECO:0000256" key="2">
    <source>
        <dbReference type="ARBA" id="ARBA00022737"/>
    </source>
</evidence>
<dbReference type="Gene3D" id="3.80.10.10">
    <property type="entry name" value="Ribonuclease Inhibitor"/>
    <property type="match status" value="1"/>
</dbReference>
<dbReference type="Proteomes" id="UP001153069">
    <property type="component" value="Unassembled WGS sequence"/>
</dbReference>
<dbReference type="InterPro" id="IPR052592">
    <property type="entry name" value="LRR-RLK"/>
</dbReference>
<organism evidence="3 4">
    <name type="scientific">Seminavis robusta</name>
    <dbReference type="NCBI Taxonomy" id="568900"/>
    <lineage>
        <taxon>Eukaryota</taxon>
        <taxon>Sar</taxon>
        <taxon>Stramenopiles</taxon>
        <taxon>Ochrophyta</taxon>
        <taxon>Bacillariophyta</taxon>
        <taxon>Bacillariophyceae</taxon>
        <taxon>Bacillariophycidae</taxon>
        <taxon>Naviculales</taxon>
        <taxon>Naviculaceae</taxon>
        <taxon>Seminavis</taxon>
    </lineage>
</organism>